<name>A0A016TIE9_9BILA</name>
<dbReference type="OrthoDB" id="5833209at2759"/>
<protein>
    <submittedName>
        <fullName evidence="2">Uncharacterized protein</fullName>
    </submittedName>
</protein>
<evidence type="ECO:0000313" key="3">
    <source>
        <dbReference type="Proteomes" id="UP000024635"/>
    </source>
</evidence>
<feature type="compositionally biased region" description="Basic and acidic residues" evidence="1">
    <location>
        <begin position="142"/>
        <end position="152"/>
    </location>
</feature>
<sequence length="164" mass="17838">MREIKPTAGRTDTTKQTAKGVLERRLLMNFLKNIFGPSNLPQDSLIPINTAECRSKTCVSIHTGVAETPGRRRVFSTADGKSFYVADEDFNNFSAIRTLFDDAGPCVAGSPGSILTLPVYITSDVLDKKKRVRFSYGEAKMEEMEENAKEEGGAAPGSGLLTSN</sequence>
<dbReference type="EMBL" id="JARK01001435">
    <property type="protein sequence ID" value="EYC02481.1"/>
    <property type="molecule type" value="Genomic_DNA"/>
</dbReference>
<accession>A0A016TIE9</accession>
<evidence type="ECO:0000256" key="1">
    <source>
        <dbReference type="SAM" id="MobiDB-lite"/>
    </source>
</evidence>
<keyword evidence="3" id="KW-1185">Reference proteome</keyword>
<reference evidence="3" key="1">
    <citation type="journal article" date="2015" name="Nat. Genet.">
        <title>The genome and transcriptome of the zoonotic hookworm Ancylostoma ceylanicum identify infection-specific gene families.</title>
        <authorList>
            <person name="Schwarz E.M."/>
            <person name="Hu Y."/>
            <person name="Antoshechkin I."/>
            <person name="Miller M.M."/>
            <person name="Sternberg P.W."/>
            <person name="Aroian R.V."/>
        </authorList>
    </citation>
    <scope>NUCLEOTIDE SEQUENCE</scope>
    <source>
        <strain evidence="3">HY135</strain>
    </source>
</reference>
<organism evidence="2 3">
    <name type="scientific">Ancylostoma ceylanicum</name>
    <dbReference type="NCBI Taxonomy" id="53326"/>
    <lineage>
        <taxon>Eukaryota</taxon>
        <taxon>Metazoa</taxon>
        <taxon>Ecdysozoa</taxon>
        <taxon>Nematoda</taxon>
        <taxon>Chromadorea</taxon>
        <taxon>Rhabditida</taxon>
        <taxon>Rhabditina</taxon>
        <taxon>Rhabditomorpha</taxon>
        <taxon>Strongyloidea</taxon>
        <taxon>Ancylostomatidae</taxon>
        <taxon>Ancylostomatinae</taxon>
        <taxon>Ancylostoma</taxon>
    </lineage>
</organism>
<dbReference type="AlphaFoldDB" id="A0A016TIE9"/>
<gene>
    <name evidence="2" type="primary">Acey_s0099.g3144</name>
    <name evidence="2" type="ORF">Y032_0099g3144</name>
</gene>
<comment type="caution">
    <text evidence="2">The sequence shown here is derived from an EMBL/GenBank/DDBJ whole genome shotgun (WGS) entry which is preliminary data.</text>
</comment>
<evidence type="ECO:0000313" key="2">
    <source>
        <dbReference type="EMBL" id="EYC02481.1"/>
    </source>
</evidence>
<dbReference type="Proteomes" id="UP000024635">
    <property type="component" value="Unassembled WGS sequence"/>
</dbReference>
<feature type="region of interest" description="Disordered" evidence="1">
    <location>
        <begin position="142"/>
        <end position="164"/>
    </location>
</feature>
<proteinExistence type="predicted"/>